<evidence type="ECO:0000313" key="2">
    <source>
        <dbReference type="Proteomes" id="UP001623592"/>
    </source>
</evidence>
<protein>
    <submittedName>
        <fullName evidence="1">SwmB domain-containing protein</fullName>
    </submittedName>
</protein>
<accession>A0ABW8TFV8</accession>
<dbReference type="RefSeq" id="WP_406788064.1">
    <property type="nucleotide sequence ID" value="NZ_JBJIAA010000010.1"/>
</dbReference>
<keyword evidence="2" id="KW-1185">Reference proteome</keyword>
<dbReference type="Proteomes" id="UP001623592">
    <property type="component" value="Unassembled WGS sequence"/>
</dbReference>
<organism evidence="1 2">
    <name type="scientific">Clostridium neuense</name>
    <dbReference type="NCBI Taxonomy" id="1728934"/>
    <lineage>
        <taxon>Bacteria</taxon>
        <taxon>Bacillati</taxon>
        <taxon>Bacillota</taxon>
        <taxon>Clostridia</taxon>
        <taxon>Eubacteriales</taxon>
        <taxon>Clostridiaceae</taxon>
        <taxon>Clostridium</taxon>
    </lineage>
</organism>
<sequence>MSDINTDGLQTTGFNEKTMEHLLLDAGSLYKNLGLPTQALIGATSGGNEFQVKQKISAIKIDGIKAANVKGMERVDSVETTLKCNFIEATPEIIADALVATIDSTSDSNYHIIKGKSKIDESDYIDNIAWVGTISGSGKPVIIFLYNALSLDGLQLKTEDSKDITLPVTFTAHADPTKPQDLPYAIYYPKEPFNLVNAAVSSGKIILTMTDTVAATVPKDGFTLMVAGSANVVTAAARGTDTKTIELTPTTAPTTGQAVTIAYTKPTDASKQVQSAVGTALDTFTAINVTNN</sequence>
<name>A0ABW8TFV8_9CLOT</name>
<dbReference type="Pfam" id="PF13753">
    <property type="entry name" value="SWM_repeat"/>
    <property type="match status" value="1"/>
</dbReference>
<evidence type="ECO:0000313" key="1">
    <source>
        <dbReference type="EMBL" id="MFL0251409.1"/>
    </source>
</evidence>
<reference evidence="1 2" key="1">
    <citation type="submission" date="2024-11" db="EMBL/GenBank/DDBJ databases">
        <authorList>
            <person name="Heng Y.C."/>
            <person name="Lim A.C.H."/>
            <person name="Lee J.K.Y."/>
            <person name="Kittelmann S."/>
        </authorList>
    </citation>
    <scope>NUCLEOTIDE SEQUENCE [LARGE SCALE GENOMIC DNA]</scope>
    <source>
        <strain evidence="1 2">WILCCON 0114</strain>
    </source>
</reference>
<gene>
    <name evidence="1" type="ORF">ACJDT4_13380</name>
</gene>
<proteinExistence type="predicted"/>
<comment type="caution">
    <text evidence="1">The sequence shown here is derived from an EMBL/GenBank/DDBJ whole genome shotgun (WGS) entry which is preliminary data.</text>
</comment>
<dbReference type="EMBL" id="JBJIAA010000010">
    <property type="protein sequence ID" value="MFL0251409.1"/>
    <property type="molecule type" value="Genomic_DNA"/>
</dbReference>
<dbReference type="InterPro" id="IPR028059">
    <property type="entry name" value="SWM_rpt"/>
</dbReference>